<dbReference type="Proteomes" id="UP000252669">
    <property type="component" value="Unassembled WGS sequence"/>
</dbReference>
<reference evidence="1 2" key="1">
    <citation type="submission" date="2017-10" db="EMBL/GenBank/DDBJ databases">
        <title>Genomics of the genus Arcobacter.</title>
        <authorList>
            <person name="Perez-Cataluna A."/>
            <person name="Figueras M.J."/>
        </authorList>
    </citation>
    <scope>NUCLEOTIDE SEQUENCE [LARGE SCALE GENOMIC DNA]</scope>
    <source>
        <strain evidence="1 2">CECT 9230</strain>
    </source>
</reference>
<dbReference type="AlphaFoldDB" id="A0A366MTR8"/>
<proteinExistence type="predicted"/>
<sequence length="121" mass="14488">MFTQKKKQYYSNILGFKNSDDFENFAKRYLKYLQNQTFTKNRVMAGFFILLEIQKETISKNKSLINLENIKNQHIKKYSTLILDLRKNGSGSQSIEKYLYENHRVKVSRGTIEKFYKQNNL</sequence>
<evidence type="ECO:0000313" key="1">
    <source>
        <dbReference type="EMBL" id="RBQ29457.1"/>
    </source>
</evidence>
<comment type="caution">
    <text evidence="1">The sequence shown here is derived from an EMBL/GenBank/DDBJ whole genome shotgun (WGS) entry which is preliminary data.</text>
</comment>
<dbReference type="OrthoDB" id="5343877at2"/>
<protein>
    <submittedName>
        <fullName evidence="1">Uncharacterized protein</fullName>
    </submittedName>
</protein>
<gene>
    <name evidence="1" type="ORF">CRU91_03750</name>
</gene>
<name>A0A366MTR8_9BACT</name>
<accession>A0A366MTR8</accession>
<dbReference type="EMBL" id="PDKB01000005">
    <property type="protein sequence ID" value="RBQ29457.1"/>
    <property type="molecule type" value="Genomic_DNA"/>
</dbReference>
<evidence type="ECO:0000313" key="2">
    <source>
        <dbReference type="Proteomes" id="UP000252669"/>
    </source>
</evidence>
<organism evidence="1 2">
    <name type="scientific">Aliarcobacter vitoriensis</name>
    <dbReference type="NCBI Taxonomy" id="2011099"/>
    <lineage>
        <taxon>Bacteria</taxon>
        <taxon>Pseudomonadati</taxon>
        <taxon>Campylobacterota</taxon>
        <taxon>Epsilonproteobacteria</taxon>
        <taxon>Campylobacterales</taxon>
        <taxon>Arcobacteraceae</taxon>
        <taxon>Aliarcobacter</taxon>
    </lineage>
</organism>
<dbReference type="RefSeq" id="WP_113893545.1">
    <property type="nucleotide sequence ID" value="NZ_JANJGA010000001.1"/>
</dbReference>
<keyword evidence="2" id="KW-1185">Reference proteome</keyword>